<reference evidence="6 7" key="1">
    <citation type="submission" date="2019-12" db="EMBL/GenBank/DDBJ databases">
        <title>Corynebacterium sp. nov., isolated from feces of the Anser Albifrons in China.</title>
        <authorList>
            <person name="Liu Q."/>
        </authorList>
    </citation>
    <scope>NUCLEOTIDE SEQUENCE [LARGE SCALE GENOMIC DNA]</scope>
    <source>
        <strain evidence="6 7">4H37-19</strain>
    </source>
</reference>
<dbReference type="PANTHER" id="PTHR10192:SF5">
    <property type="entry name" value="GEPHYRIN"/>
    <property type="match status" value="1"/>
</dbReference>
<comment type="catalytic activity">
    <reaction evidence="4">
        <text>adenylyl-molybdopterin + molybdate = Mo-molybdopterin + AMP + H(+)</text>
        <dbReference type="Rhea" id="RHEA:35047"/>
        <dbReference type="ChEBI" id="CHEBI:15378"/>
        <dbReference type="ChEBI" id="CHEBI:36264"/>
        <dbReference type="ChEBI" id="CHEBI:62727"/>
        <dbReference type="ChEBI" id="CHEBI:71302"/>
        <dbReference type="ChEBI" id="CHEBI:456215"/>
        <dbReference type="EC" id="2.10.1.1"/>
    </reaction>
</comment>
<comment type="pathway">
    <text evidence="5">Cofactor biosynthesis; molybdopterin biosynthesis.</text>
</comment>
<dbReference type="UniPathway" id="UPA00344"/>
<dbReference type="EMBL" id="CP046884">
    <property type="protein sequence ID" value="QNQ90044.1"/>
    <property type="molecule type" value="Genomic_DNA"/>
</dbReference>
<dbReference type="SUPFAM" id="SSF53218">
    <property type="entry name" value="Molybdenum cofactor biosynthesis proteins"/>
    <property type="match status" value="1"/>
</dbReference>
<dbReference type="KEGG" id="cpoy:GP475_04845"/>
<comment type="function">
    <text evidence="1 5">Catalyzes the insertion of molybdate into adenylated molybdopterin with the concomitant release of AMP.</text>
</comment>
<gene>
    <name evidence="6" type="ORF">GP475_04845</name>
</gene>
<dbReference type="PANTHER" id="PTHR10192">
    <property type="entry name" value="MOLYBDOPTERIN BIOSYNTHESIS PROTEIN"/>
    <property type="match status" value="1"/>
</dbReference>
<accession>A0A7H0SNB9</accession>
<dbReference type="InterPro" id="IPR036135">
    <property type="entry name" value="MoeA_linker/N_sf"/>
</dbReference>
<dbReference type="SUPFAM" id="SSF63867">
    <property type="entry name" value="MoeA C-terminal domain-like"/>
    <property type="match status" value="1"/>
</dbReference>
<dbReference type="RefSeq" id="WP_187975504.1">
    <property type="nucleotide sequence ID" value="NZ_CP046884.1"/>
</dbReference>
<dbReference type="GO" id="GO:0061599">
    <property type="term" value="F:molybdopterin molybdotransferase activity"/>
    <property type="evidence" value="ECO:0007669"/>
    <property type="project" value="UniProtKB-UniRule"/>
</dbReference>
<dbReference type="Gene3D" id="3.90.105.10">
    <property type="entry name" value="Molybdopterin biosynthesis moea protein, domain 2"/>
    <property type="match status" value="1"/>
</dbReference>
<dbReference type="InterPro" id="IPR005110">
    <property type="entry name" value="MoeA_linker/N"/>
</dbReference>
<evidence type="ECO:0000256" key="3">
    <source>
        <dbReference type="ARBA" id="ARBA00022505"/>
    </source>
</evidence>
<keyword evidence="7" id="KW-1185">Reference proteome</keyword>
<comment type="similarity">
    <text evidence="2 5">Belongs to the MoeA family.</text>
</comment>
<sequence>MSRSLEDHLNTVLHLAHQVFSLRSLTQKRPVADALGLRIAQDLHASRAIPPFSNSAMDGVLVRTADLKAPFPVELPLVADTPAGSGAHPVPPAAAVRIMTGAPIAEDDIESLQVIPMEDTNLRIGDANLPARVKIHRADPHRRHIRRRAEDISPGDLLASRHAILDAGTLAAAISAGVSHVSVFSTPRLAIISSGDELTPTGPEPSSALIPDSNGPMIEALIHTAFPQVEVRRQRISDSLPALIRLLDELSSWADIIITTGGISAGSFDVVKELLTSPAVPQAQETWCGQVALQPGKPQGLGIWDKSLVLAFPGNPVAAYVSALLFLFPALSVLHGEAIKPHATQPETNGQRYFPARATRDFPVASSKPLAVPVVLTWTSSGVLATPFTTSGKGSHRVGSLSGVNGIALLQPDERVADGESLTVIAAQ</sequence>
<dbReference type="InterPro" id="IPR001453">
    <property type="entry name" value="MoaB/Mog_dom"/>
</dbReference>
<keyword evidence="5" id="KW-0460">Magnesium</keyword>
<dbReference type="InterPro" id="IPR038987">
    <property type="entry name" value="MoeA-like"/>
</dbReference>
<keyword evidence="3 5" id="KW-0500">Molybdenum</keyword>
<dbReference type="Gene3D" id="2.40.340.10">
    <property type="entry name" value="MoeA, C-terminal, domain IV"/>
    <property type="match status" value="1"/>
</dbReference>
<name>A0A7H0SNB9_9CORY</name>
<dbReference type="InterPro" id="IPR036425">
    <property type="entry name" value="MoaB/Mog-like_dom_sf"/>
</dbReference>
<dbReference type="Gene3D" id="3.40.980.10">
    <property type="entry name" value="MoaB/Mog-like domain"/>
    <property type="match status" value="1"/>
</dbReference>
<dbReference type="GO" id="GO:0005829">
    <property type="term" value="C:cytosol"/>
    <property type="evidence" value="ECO:0007669"/>
    <property type="project" value="TreeGrafter"/>
</dbReference>
<dbReference type="CDD" id="cd00887">
    <property type="entry name" value="MoeA"/>
    <property type="match status" value="1"/>
</dbReference>
<evidence type="ECO:0000256" key="5">
    <source>
        <dbReference type="RuleBase" id="RU365090"/>
    </source>
</evidence>
<evidence type="ECO:0000313" key="6">
    <source>
        <dbReference type="EMBL" id="QNQ90044.1"/>
    </source>
</evidence>
<keyword evidence="5" id="KW-0501">Molybdenum cofactor biosynthesis</keyword>
<evidence type="ECO:0000256" key="1">
    <source>
        <dbReference type="ARBA" id="ARBA00002901"/>
    </source>
</evidence>
<dbReference type="GO" id="GO:0006777">
    <property type="term" value="P:Mo-molybdopterin cofactor biosynthetic process"/>
    <property type="evidence" value="ECO:0007669"/>
    <property type="project" value="UniProtKB-UniRule"/>
</dbReference>
<evidence type="ECO:0000256" key="4">
    <source>
        <dbReference type="ARBA" id="ARBA00047317"/>
    </source>
</evidence>
<dbReference type="SMART" id="SM00852">
    <property type="entry name" value="MoCF_biosynth"/>
    <property type="match status" value="1"/>
</dbReference>
<evidence type="ECO:0000313" key="7">
    <source>
        <dbReference type="Proteomes" id="UP000516320"/>
    </source>
</evidence>
<dbReference type="Pfam" id="PF03453">
    <property type="entry name" value="MoeA_N"/>
    <property type="match status" value="1"/>
</dbReference>
<dbReference type="Pfam" id="PF00994">
    <property type="entry name" value="MoCF_biosynth"/>
    <property type="match status" value="1"/>
</dbReference>
<dbReference type="GO" id="GO:0046872">
    <property type="term" value="F:metal ion binding"/>
    <property type="evidence" value="ECO:0007669"/>
    <property type="project" value="UniProtKB-UniRule"/>
</dbReference>
<dbReference type="InterPro" id="IPR036688">
    <property type="entry name" value="MoeA_C_domain_IV_sf"/>
</dbReference>
<dbReference type="EC" id="2.10.1.1" evidence="5"/>
<keyword evidence="5" id="KW-0479">Metal-binding</keyword>
<dbReference type="AlphaFoldDB" id="A0A7H0SNB9"/>
<dbReference type="SUPFAM" id="SSF63882">
    <property type="entry name" value="MoeA N-terminal region -like"/>
    <property type="match status" value="1"/>
</dbReference>
<evidence type="ECO:0000256" key="2">
    <source>
        <dbReference type="ARBA" id="ARBA00010763"/>
    </source>
</evidence>
<comment type="cofactor">
    <cofactor evidence="5">
        <name>Mg(2+)</name>
        <dbReference type="ChEBI" id="CHEBI:18420"/>
    </cofactor>
</comment>
<dbReference type="Proteomes" id="UP000516320">
    <property type="component" value="Chromosome"/>
</dbReference>
<dbReference type="Gene3D" id="2.170.190.11">
    <property type="entry name" value="Molybdopterin biosynthesis moea protein, domain 3"/>
    <property type="match status" value="1"/>
</dbReference>
<protein>
    <recommendedName>
        <fullName evidence="5">Molybdopterin molybdenumtransferase</fullName>
        <ecNumber evidence="5">2.10.1.1</ecNumber>
    </recommendedName>
</protein>
<proteinExistence type="inferred from homology"/>
<keyword evidence="5 6" id="KW-0808">Transferase</keyword>
<organism evidence="6 7">
    <name type="scientific">Corynebacterium poyangense</name>
    <dbReference type="NCBI Taxonomy" id="2684405"/>
    <lineage>
        <taxon>Bacteria</taxon>
        <taxon>Bacillati</taxon>
        <taxon>Actinomycetota</taxon>
        <taxon>Actinomycetes</taxon>
        <taxon>Mycobacteriales</taxon>
        <taxon>Corynebacteriaceae</taxon>
        <taxon>Corynebacterium</taxon>
    </lineage>
</organism>